<dbReference type="PANTHER" id="PTHR46060:SF2">
    <property type="entry name" value="HISTONE-LYSINE N-METHYLTRANSFERASE SETMAR"/>
    <property type="match status" value="1"/>
</dbReference>
<dbReference type="GO" id="GO:0015074">
    <property type="term" value="P:DNA integration"/>
    <property type="evidence" value="ECO:0007669"/>
    <property type="project" value="TreeGrafter"/>
</dbReference>
<dbReference type="GO" id="GO:0031297">
    <property type="term" value="P:replication fork processing"/>
    <property type="evidence" value="ECO:0007669"/>
    <property type="project" value="TreeGrafter"/>
</dbReference>
<dbReference type="GO" id="GO:0003690">
    <property type="term" value="F:double-stranded DNA binding"/>
    <property type="evidence" value="ECO:0007669"/>
    <property type="project" value="TreeGrafter"/>
</dbReference>
<dbReference type="InterPro" id="IPR036397">
    <property type="entry name" value="RNaseH_sf"/>
</dbReference>
<dbReference type="OrthoDB" id="616263at2759"/>
<gene>
    <name evidence="1" type="ORF">AVEN_154833_1</name>
</gene>
<dbReference type="GO" id="GO:0044774">
    <property type="term" value="P:mitotic DNA integrity checkpoint signaling"/>
    <property type="evidence" value="ECO:0007669"/>
    <property type="project" value="TreeGrafter"/>
</dbReference>
<sequence>MCESLGINTVSYDRVKVWFRKFKAGNFDIEVEPRSFCPIEVDCEQLKQIIDQDRNVSTRTIALGLELHLDGTIFNSNEEVINEVDLLLDSRTPQLFAEGIEKLPKLWQTIVDLNGDYYPH</sequence>
<evidence type="ECO:0000313" key="1">
    <source>
        <dbReference type="EMBL" id="GBL95444.1"/>
    </source>
</evidence>
<organism evidence="1 2">
    <name type="scientific">Araneus ventricosus</name>
    <name type="common">Orbweaver spider</name>
    <name type="synonym">Epeira ventricosa</name>
    <dbReference type="NCBI Taxonomy" id="182803"/>
    <lineage>
        <taxon>Eukaryota</taxon>
        <taxon>Metazoa</taxon>
        <taxon>Ecdysozoa</taxon>
        <taxon>Arthropoda</taxon>
        <taxon>Chelicerata</taxon>
        <taxon>Arachnida</taxon>
        <taxon>Araneae</taxon>
        <taxon>Araneomorphae</taxon>
        <taxon>Entelegynae</taxon>
        <taxon>Araneoidea</taxon>
        <taxon>Araneidae</taxon>
        <taxon>Araneus</taxon>
    </lineage>
</organism>
<dbReference type="Proteomes" id="UP000499080">
    <property type="component" value="Unassembled WGS sequence"/>
</dbReference>
<name>A0A4Y2BWF1_ARAVE</name>
<comment type="caution">
    <text evidence="1">The sequence shown here is derived from an EMBL/GenBank/DDBJ whole genome shotgun (WGS) entry which is preliminary data.</text>
</comment>
<evidence type="ECO:0000313" key="2">
    <source>
        <dbReference type="Proteomes" id="UP000499080"/>
    </source>
</evidence>
<reference evidence="1 2" key="1">
    <citation type="journal article" date="2019" name="Sci. Rep.">
        <title>Orb-weaving spider Araneus ventricosus genome elucidates the spidroin gene catalogue.</title>
        <authorList>
            <person name="Kono N."/>
            <person name="Nakamura H."/>
            <person name="Ohtoshi R."/>
            <person name="Moran D.A.P."/>
            <person name="Shinohara A."/>
            <person name="Yoshida Y."/>
            <person name="Fujiwara M."/>
            <person name="Mori M."/>
            <person name="Tomita M."/>
            <person name="Arakawa K."/>
        </authorList>
    </citation>
    <scope>NUCLEOTIDE SEQUENCE [LARGE SCALE GENOMIC DNA]</scope>
</reference>
<dbReference type="GO" id="GO:0000793">
    <property type="term" value="C:condensed chromosome"/>
    <property type="evidence" value="ECO:0007669"/>
    <property type="project" value="TreeGrafter"/>
</dbReference>
<evidence type="ECO:0008006" key="3">
    <source>
        <dbReference type="Google" id="ProtNLM"/>
    </source>
</evidence>
<dbReference type="Gene3D" id="3.30.420.10">
    <property type="entry name" value="Ribonuclease H-like superfamily/Ribonuclease H"/>
    <property type="match status" value="1"/>
</dbReference>
<dbReference type="EMBL" id="BGPR01000111">
    <property type="protein sequence ID" value="GBL95444.1"/>
    <property type="molecule type" value="Genomic_DNA"/>
</dbReference>
<dbReference type="PANTHER" id="PTHR46060">
    <property type="entry name" value="MARINER MOS1 TRANSPOSASE-LIKE PROTEIN"/>
    <property type="match status" value="1"/>
</dbReference>
<dbReference type="GO" id="GO:0046975">
    <property type="term" value="F:histone H3K36 methyltransferase activity"/>
    <property type="evidence" value="ECO:0007669"/>
    <property type="project" value="TreeGrafter"/>
</dbReference>
<dbReference type="GO" id="GO:0042800">
    <property type="term" value="F:histone H3K4 methyltransferase activity"/>
    <property type="evidence" value="ECO:0007669"/>
    <property type="project" value="TreeGrafter"/>
</dbReference>
<dbReference type="AlphaFoldDB" id="A0A4Y2BWF1"/>
<proteinExistence type="predicted"/>
<dbReference type="GO" id="GO:0035861">
    <property type="term" value="C:site of double-strand break"/>
    <property type="evidence" value="ECO:0007669"/>
    <property type="project" value="TreeGrafter"/>
</dbReference>
<dbReference type="InterPro" id="IPR052709">
    <property type="entry name" value="Transposase-MT_Hybrid"/>
</dbReference>
<protein>
    <recommendedName>
        <fullName evidence="3">Mos1 transposase HTH domain-containing protein</fullName>
    </recommendedName>
</protein>
<dbReference type="GO" id="GO:0003697">
    <property type="term" value="F:single-stranded DNA binding"/>
    <property type="evidence" value="ECO:0007669"/>
    <property type="project" value="TreeGrafter"/>
</dbReference>
<accession>A0A4Y2BWF1</accession>
<dbReference type="GO" id="GO:0044547">
    <property type="term" value="F:DNA topoisomerase binding"/>
    <property type="evidence" value="ECO:0007669"/>
    <property type="project" value="TreeGrafter"/>
</dbReference>
<dbReference type="GO" id="GO:0000014">
    <property type="term" value="F:single-stranded DNA endodeoxyribonuclease activity"/>
    <property type="evidence" value="ECO:0007669"/>
    <property type="project" value="TreeGrafter"/>
</dbReference>
<dbReference type="GO" id="GO:0006303">
    <property type="term" value="P:double-strand break repair via nonhomologous end joining"/>
    <property type="evidence" value="ECO:0007669"/>
    <property type="project" value="TreeGrafter"/>
</dbReference>
<dbReference type="GO" id="GO:0000729">
    <property type="term" value="P:DNA double-strand break processing"/>
    <property type="evidence" value="ECO:0007669"/>
    <property type="project" value="TreeGrafter"/>
</dbReference>
<dbReference type="GO" id="GO:0005634">
    <property type="term" value="C:nucleus"/>
    <property type="evidence" value="ECO:0007669"/>
    <property type="project" value="TreeGrafter"/>
</dbReference>
<keyword evidence="2" id="KW-1185">Reference proteome</keyword>